<feature type="transmembrane region" description="Helical" evidence="6">
    <location>
        <begin position="132"/>
        <end position="153"/>
    </location>
</feature>
<dbReference type="OrthoDB" id="5917530at2759"/>
<reference evidence="8" key="1">
    <citation type="submission" date="2018-11" db="EMBL/GenBank/DDBJ databases">
        <authorList>
            <person name="Alioto T."/>
            <person name="Alioto T."/>
        </authorList>
    </citation>
    <scope>NUCLEOTIDE SEQUENCE</scope>
</reference>
<dbReference type="InterPro" id="IPR004031">
    <property type="entry name" value="PMP22/EMP/MP20/Claudin"/>
</dbReference>
<dbReference type="InterPro" id="IPR051072">
    <property type="entry name" value="CACNG_subunit"/>
</dbReference>
<organism evidence="8 9">
    <name type="scientific">Mytilus galloprovincialis</name>
    <name type="common">Mediterranean mussel</name>
    <dbReference type="NCBI Taxonomy" id="29158"/>
    <lineage>
        <taxon>Eukaryota</taxon>
        <taxon>Metazoa</taxon>
        <taxon>Spiralia</taxon>
        <taxon>Lophotrochozoa</taxon>
        <taxon>Mollusca</taxon>
        <taxon>Bivalvia</taxon>
        <taxon>Autobranchia</taxon>
        <taxon>Pteriomorphia</taxon>
        <taxon>Mytilida</taxon>
        <taxon>Mytiloidea</taxon>
        <taxon>Mytilidae</taxon>
        <taxon>Mytilinae</taxon>
        <taxon>Mytilus</taxon>
    </lineage>
</organism>
<keyword evidence="5 6" id="KW-0472">Membrane</keyword>
<dbReference type="PANTHER" id="PTHR12107">
    <property type="entry name" value="VOLTAGE-DEPENDENT CALCIUM CHANNEL GAMMA SUBUNIT"/>
    <property type="match status" value="1"/>
</dbReference>
<evidence type="ECO:0000313" key="9">
    <source>
        <dbReference type="Proteomes" id="UP000596742"/>
    </source>
</evidence>
<dbReference type="GO" id="GO:0051968">
    <property type="term" value="P:positive regulation of synaptic transmission, glutamatergic"/>
    <property type="evidence" value="ECO:0007669"/>
    <property type="project" value="TreeGrafter"/>
</dbReference>
<evidence type="ECO:0000256" key="7">
    <source>
        <dbReference type="SAM" id="SignalP"/>
    </source>
</evidence>
<keyword evidence="7" id="KW-0732">Signal</keyword>
<keyword evidence="4 6" id="KW-1133">Transmembrane helix</keyword>
<comment type="caution">
    <text evidence="8">The sequence shown here is derived from an EMBL/GenBank/DDBJ whole genome shotgun (WGS) entry which is preliminary data.</text>
</comment>
<evidence type="ECO:0000256" key="2">
    <source>
        <dbReference type="ARBA" id="ARBA00007111"/>
    </source>
</evidence>
<dbReference type="AlphaFoldDB" id="A0A8B6H5Y8"/>
<comment type="subcellular location">
    <subcellularLocation>
        <location evidence="1">Membrane</location>
        <topology evidence="1">Multi-pass membrane protein</topology>
    </subcellularLocation>
</comment>
<protein>
    <recommendedName>
        <fullName evidence="10">Voltage-dependent calcium channel gamma-5 subunit</fullName>
    </recommendedName>
</protein>
<dbReference type="GO" id="GO:0016247">
    <property type="term" value="F:channel regulator activity"/>
    <property type="evidence" value="ECO:0007669"/>
    <property type="project" value="TreeGrafter"/>
</dbReference>
<comment type="similarity">
    <text evidence="2">Belongs to the PMP-22/EMP/MP20 family. CACNG subfamily.</text>
</comment>
<evidence type="ECO:0000256" key="5">
    <source>
        <dbReference type="ARBA" id="ARBA00023136"/>
    </source>
</evidence>
<evidence type="ECO:0000256" key="4">
    <source>
        <dbReference type="ARBA" id="ARBA00022989"/>
    </source>
</evidence>
<feature type="chain" id="PRO_5033068965" description="Voltage-dependent calcium channel gamma-5 subunit" evidence="7">
    <location>
        <begin position="20"/>
        <end position="241"/>
    </location>
</feature>
<dbReference type="InterPro" id="IPR008368">
    <property type="entry name" value="VDCC_gsu"/>
</dbReference>
<name>A0A8B6H5Y8_MYTGA</name>
<dbReference type="GO" id="GO:0032281">
    <property type="term" value="C:AMPA glutamate receptor complex"/>
    <property type="evidence" value="ECO:0007669"/>
    <property type="project" value="TreeGrafter"/>
</dbReference>
<sequence length="241" mass="26351">MHCNVRFLSFLSMCLGAVAVGTMALAVGTDSWLFTEEETIKNIENGTLKFTAHIRTGLWRLCIIVGYDYPDICVNVGYENADEGREEGQETSMAIMRANRVSTVFPVITLVLLVTGFTVSAIGNIQGDIKTLIGSVVYISGGLTFAVGIILYISSINDEVGHRQYNESGDLVFQYSYGWSFYFAGLAFLFTMLSSVVQISLFLKRNSKKDDMIKIIPGLDGVLSDPEDEIPGGASNPTIIL</sequence>
<feature type="transmembrane region" description="Helical" evidence="6">
    <location>
        <begin position="179"/>
        <end position="203"/>
    </location>
</feature>
<accession>A0A8B6H5Y8</accession>
<keyword evidence="9" id="KW-1185">Reference proteome</keyword>
<feature type="signal peptide" evidence="7">
    <location>
        <begin position="1"/>
        <end position="19"/>
    </location>
</feature>
<dbReference type="GO" id="GO:0098943">
    <property type="term" value="P:neurotransmitter receptor transport, postsynaptic endosome to lysosome"/>
    <property type="evidence" value="ECO:0007669"/>
    <property type="project" value="TreeGrafter"/>
</dbReference>
<dbReference type="GO" id="GO:0005245">
    <property type="term" value="F:voltage-gated calcium channel activity"/>
    <property type="evidence" value="ECO:0007669"/>
    <property type="project" value="TreeGrafter"/>
</dbReference>
<dbReference type="EMBL" id="UYJE01009530">
    <property type="protein sequence ID" value="VDI74218.1"/>
    <property type="molecule type" value="Genomic_DNA"/>
</dbReference>
<dbReference type="GO" id="GO:0099590">
    <property type="term" value="P:neurotransmitter receptor internalization"/>
    <property type="evidence" value="ECO:0007669"/>
    <property type="project" value="TreeGrafter"/>
</dbReference>
<gene>
    <name evidence="8" type="ORF">MGAL_10B017180</name>
</gene>
<dbReference type="Gene3D" id="1.20.140.150">
    <property type="match status" value="1"/>
</dbReference>
<evidence type="ECO:0000256" key="3">
    <source>
        <dbReference type="ARBA" id="ARBA00022692"/>
    </source>
</evidence>
<evidence type="ECO:0000256" key="6">
    <source>
        <dbReference type="SAM" id="Phobius"/>
    </source>
</evidence>
<dbReference type="GO" id="GO:0098970">
    <property type="term" value="P:postsynaptic neurotransmitter receptor diffusion trapping"/>
    <property type="evidence" value="ECO:0007669"/>
    <property type="project" value="TreeGrafter"/>
</dbReference>
<dbReference type="PANTHER" id="PTHR12107:SF0">
    <property type="entry name" value="STARGAZIN (MAMMALIAN CALCIUM CHANNEL) HOMOLOG"/>
    <property type="match status" value="1"/>
</dbReference>
<dbReference type="PRINTS" id="PR01792">
    <property type="entry name" value="VDCCGAMMA"/>
</dbReference>
<proteinExistence type="inferred from homology"/>
<evidence type="ECO:0000313" key="8">
    <source>
        <dbReference type="EMBL" id="VDI74218.1"/>
    </source>
</evidence>
<dbReference type="Pfam" id="PF13903">
    <property type="entry name" value="Claudin_2"/>
    <property type="match status" value="1"/>
</dbReference>
<keyword evidence="3 6" id="KW-0812">Transmembrane</keyword>
<evidence type="ECO:0000256" key="1">
    <source>
        <dbReference type="ARBA" id="ARBA00004141"/>
    </source>
</evidence>
<dbReference type="GO" id="GO:0019226">
    <property type="term" value="P:transmission of nerve impulse"/>
    <property type="evidence" value="ECO:0007669"/>
    <property type="project" value="TreeGrafter"/>
</dbReference>
<dbReference type="GO" id="GO:0098839">
    <property type="term" value="C:postsynaptic density membrane"/>
    <property type="evidence" value="ECO:0007669"/>
    <property type="project" value="TreeGrafter"/>
</dbReference>
<feature type="transmembrane region" description="Helical" evidence="6">
    <location>
        <begin position="103"/>
        <end position="125"/>
    </location>
</feature>
<dbReference type="Proteomes" id="UP000596742">
    <property type="component" value="Unassembled WGS sequence"/>
</dbReference>
<evidence type="ECO:0008006" key="10">
    <source>
        <dbReference type="Google" id="ProtNLM"/>
    </source>
</evidence>